<evidence type="ECO:0000313" key="3">
    <source>
        <dbReference type="EMBL" id="KIM99175.1"/>
    </source>
</evidence>
<name>A0A0C3GT49_OIDMZ</name>
<protein>
    <recommendedName>
        <fullName evidence="5">Phosphoesterase</fullName>
    </recommendedName>
</protein>
<dbReference type="OrthoDB" id="5135119at2759"/>
<evidence type="ECO:0000256" key="2">
    <source>
        <dbReference type="SAM" id="SignalP"/>
    </source>
</evidence>
<keyword evidence="4" id="KW-1185">Reference proteome</keyword>
<reference evidence="3 4" key="1">
    <citation type="submission" date="2014-04" db="EMBL/GenBank/DDBJ databases">
        <authorList>
            <consortium name="DOE Joint Genome Institute"/>
            <person name="Kuo A."/>
            <person name="Martino E."/>
            <person name="Perotto S."/>
            <person name="Kohler A."/>
            <person name="Nagy L.G."/>
            <person name="Floudas D."/>
            <person name="Copeland A."/>
            <person name="Barry K.W."/>
            <person name="Cichocki N."/>
            <person name="Veneault-Fourrey C."/>
            <person name="LaButti K."/>
            <person name="Lindquist E.A."/>
            <person name="Lipzen A."/>
            <person name="Lundell T."/>
            <person name="Morin E."/>
            <person name="Murat C."/>
            <person name="Sun H."/>
            <person name="Tunlid A."/>
            <person name="Henrissat B."/>
            <person name="Grigoriev I.V."/>
            <person name="Hibbett D.S."/>
            <person name="Martin F."/>
            <person name="Nordberg H.P."/>
            <person name="Cantor M.N."/>
            <person name="Hua S.X."/>
        </authorList>
    </citation>
    <scope>NUCLEOTIDE SEQUENCE [LARGE SCALE GENOMIC DNA]</scope>
    <source>
        <strain evidence="3 4">Zn</strain>
    </source>
</reference>
<keyword evidence="2" id="KW-0732">Signal</keyword>
<dbReference type="Proteomes" id="UP000054321">
    <property type="component" value="Unassembled WGS sequence"/>
</dbReference>
<dbReference type="AlphaFoldDB" id="A0A0C3GT49"/>
<feature type="chain" id="PRO_5002177845" description="Phosphoesterase" evidence="2">
    <location>
        <begin position="19"/>
        <end position="451"/>
    </location>
</feature>
<dbReference type="InParanoid" id="A0A0C3GT49"/>
<dbReference type="PANTHER" id="PTHR31956:SF1">
    <property type="entry name" value="NON-SPECIFIC PHOSPHOLIPASE C1"/>
    <property type="match status" value="1"/>
</dbReference>
<keyword evidence="1" id="KW-0378">Hydrolase</keyword>
<dbReference type="Gene3D" id="3.40.720.10">
    <property type="entry name" value="Alkaline Phosphatase, subunit A"/>
    <property type="match status" value="2"/>
</dbReference>
<evidence type="ECO:0008006" key="5">
    <source>
        <dbReference type="Google" id="ProtNLM"/>
    </source>
</evidence>
<reference evidence="4" key="2">
    <citation type="submission" date="2015-01" db="EMBL/GenBank/DDBJ databases">
        <title>Evolutionary Origins and Diversification of the Mycorrhizal Mutualists.</title>
        <authorList>
            <consortium name="DOE Joint Genome Institute"/>
            <consortium name="Mycorrhizal Genomics Consortium"/>
            <person name="Kohler A."/>
            <person name="Kuo A."/>
            <person name="Nagy L.G."/>
            <person name="Floudas D."/>
            <person name="Copeland A."/>
            <person name="Barry K.W."/>
            <person name="Cichocki N."/>
            <person name="Veneault-Fourrey C."/>
            <person name="LaButti K."/>
            <person name="Lindquist E.A."/>
            <person name="Lipzen A."/>
            <person name="Lundell T."/>
            <person name="Morin E."/>
            <person name="Murat C."/>
            <person name="Riley R."/>
            <person name="Ohm R."/>
            <person name="Sun H."/>
            <person name="Tunlid A."/>
            <person name="Henrissat B."/>
            <person name="Grigoriev I.V."/>
            <person name="Hibbett D.S."/>
            <person name="Martin F."/>
        </authorList>
    </citation>
    <scope>NUCLEOTIDE SEQUENCE [LARGE SCALE GENOMIC DNA]</scope>
    <source>
        <strain evidence="4">Zn</strain>
    </source>
</reference>
<accession>A0A0C3GT49</accession>
<feature type="signal peptide" evidence="2">
    <location>
        <begin position="1"/>
        <end position="18"/>
    </location>
</feature>
<dbReference type="InterPro" id="IPR007312">
    <property type="entry name" value="Phosphoesterase"/>
</dbReference>
<evidence type="ECO:0000256" key="1">
    <source>
        <dbReference type="ARBA" id="ARBA00022801"/>
    </source>
</evidence>
<dbReference type="InterPro" id="IPR017850">
    <property type="entry name" value="Alkaline_phosphatase_core_sf"/>
</dbReference>
<dbReference type="HOGENOM" id="CLU_029943_2_1_1"/>
<evidence type="ECO:0000313" key="4">
    <source>
        <dbReference type="Proteomes" id="UP000054321"/>
    </source>
</evidence>
<dbReference type="GO" id="GO:0042578">
    <property type="term" value="F:phosphoric ester hydrolase activity"/>
    <property type="evidence" value="ECO:0007669"/>
    <property type="project" value="UniProtKB-ARBA"/>
</dbReference>
<dbReference type="PANTHER" id="PTHR31956">
    <property type="entry name" value="NON-SPECIFIC PHOSPHOLIPASE C4-RELATED"/>
    <property type="match status" value="1"/>
</dbReference>
<dbReference type="Pfam" id="PF04185">
    <property type="entry name" value="Phosphoesterase"/>
    <property type="match status" value="2"/>
</dbReference>
<proteinExistence type="predicted"/>
<gene>
    <name evidence="3" type="ORF">OIDMADRAFT_146776</name>
</gene>
<dbReference type="EMBL" id="KN832879">
    <property type="protein sequence ID" value="KIM99175.1"/>
    <property type="molecule type" value="Genomic_DNA"/>
</dbReference>
<dbReference type="STRING" id="913774.A0A0C3GT49"/>
<organism evidence="3 4">
    <name type="scientific">Oidiodendron maius (strain Zn)</name>
    <dbReference type="NCBI Taxonomy" id="913774"/>
    <lineage>
        <taxon>Eukaryota</taxon>
        <taxon>Fungi</taxon>
        <taxon>Dikarya</taxon>
        <taxon>Ascomycota</taxon>
        <taxon>Pezizomycotina</taxon>
        <taxon>Leotiomycetes</taxon>
        <taxon>Leotiomycetes incertae sedis</taxon>
        <taxon>Myxotrichaceae</taxon>
        <taxon>Oidiodendron</taxon>
    </lineage>
</organism>
<sequence>MHFLSTAVIFALLGTVYGFPPHHGPLRRPDPPRHLDDSMLAALKALGRSPDDFRLPGSIPNPHAPAGSDQLPGIDHIVMLMLENHSYDNIWGTLDRPDAEGWPVDLCTGKPSSTNKFANGTILHAWEMPETCQRTPGSDGPTQSWLSSHLQFDNGSMDGFVTGGGLKPISMGYFTPEQLPFMHSIGKIFPIGDRFFCSLLGQTWPNRMYLIGGTSLGIRQIRPDALATLDLFVSNIPLGIKNGRTIEQFFVDAAAGNLPSFTFIDLNGTTQSQEAPQNMVVGEAILSDIVQALGSSPQWSKTLMIVNYDEHGGYYDHVPPPQALEPDSIPPDPPVGEFQYEGYRRYGFRVPSVVISPWAKKNHVSHMVYDHTSILAFLEHKWNLPALTYRDANANNMLDFVDLEALRLGRMNFPSMKELNLSPPGNTTAALACSFTTEDVFPPPDAYEYPN</sequence>